<feature type="compositionally biased region" description="Polar residues" evidence="1">
    <location>
        <begin position="345"/>
        <end position="354"/>
    </location>
</feature>
<dbReference type="GO" id="GO:0043161">
    <property type="term" value="P:proteasome-mediated ubiquitin-dependent protein catabolic process"/>
    <property type="evidence" value="ECO:0007669"/>
    <property type="project" value="TreeGrafter"/>
</dbReference>
<organism evidence="3 4">
    <name type="scientific">Vitrella brassicaformis (strain CCMP3155)</name>
    <dbReference type="NCBI Taxonomy" id="1169540"/>
    <lineage>
        <taxon>Eukaryota</taxon>
        <taxon>Sar</taxon>
        <taxon>Alveolata</taxon>
        <taxon>Colpodellida</taxon>
        <taxon>Vitrellaceae</taxon>
        <taxon>Vitrella</taxon>
    </lineage>
</organism>
<evidence type="ECO:0000313" key="4">
    <source>
        <dbReference type="Proteomes" id="UP000041254"/>
    </source>
</evidence>
<sequence>MEQEEPDPVATVMQVTGAQQDAAAHYLEMSGGDPERAVQLYFEYSIGGPSPAAPVLEANSAANHRENDDDDVQMTGVRGPHDLAASAVPAGIPSALRQVLSSMEQQRAGGQVNGGDGRGRIADDDIPPQLLADAQGMVDEDDVRAPMPQYRDRLIDSGPHRMGMEANRAADMALDAMMNFGEPANPGEEAWGQMFRPPKDLLYVSDLKTALEEAKRQDKWVLVNIQKHDEFLSLELNRDVWSDETVKDIIQSSFIFWQRPSDTAEGQLFIQRYPPRSYPVIAVLDPRTGRQVQSWEPKKFSTAVAAADFLTSFLDKNNLHRSGSDFKPQGTSAASNVCPPEVTGVGSQDASVSAANAPGATANGMVPPGGGKSNKGVSEEYGDEGREDEPIDLDPDNLMADEALKHYEKVDPTEIPAEPQESDPESVKMRFRFEGKQVVRRFRKSDALLDVLKYCALYANLPLKDIEPAIMGRTSLKVMLEGDRDLTVGSADVAGSQIQIRKL</sequence>
<dbReference type="InterPro" id="IPR036249">
    <property type="entry name" value="Thioredoxin-like_sf"/>
</dbReference>
<dbReference type="InterPro" id="IPR050730">
    <property type="entry name" value="UBX_domain-protein"/>
</dbReference>
<accession>A0A0G4FT84</accession>
<reference evidence="3 4" key="1">
    <citation type="submission" date="2014-11" db="EMBL/GenBank/DDBJ databases">
        <authorList>
            <person name="Zhu J."/>
            <person name="Qi W."/>
            <person name="Song R."/>
        </authorList>
    </citation>
    <scope>NUCLEOTIDE SEQUENCE [LARGE SCALE GENOMIC DNA]</scope>
</reference>
<dbReference type="Gene3D" id="1.10.8.10">
    <property type="entry name" value="DNA helicase RuvA subunit, C-terminal domain"/>
    <property type="match status" value="1"/>
</dbReference>
<dbReference type="FunCoup" id="A0A0G4FT84">
    <property type="interactions" value="70"/>
</dbReference>
<dbReference type="SUPFAM" id="SSF52833">
    <property type="entry name" value="Thioredoxin-like"/>
    <property type="match status" value="1"/>
</dbReference>
<protein>
    <recommendedName>
        <fullName evidence="2">UAS domain-containing protein</fullName>
    </recommendedName>
</protein>
<dbReference type="InterPro" id="IPR029071">
    <property type="entry name" value="Ubiquitin-like_domsf"/>
</dbReference>
<dbReference type="Proteomes" id="UP000041254">
    <property type="component" value="Unassembled WGS sequence"/>
</dbReference>
<name>A0A0G4FT84_VITBC</name>
<dbReference type="AlphaFoldDB" id="A0A0G4FT84"/>
<feature type="region of interest" description="Disordered" evidence="1">
    <location>
        <begin position="343"/>
        <end position="394"/>
    </location>
</feature>
<dbReference type="OMA" id="DNINDAG"/>
<dbReference type="InterPro" id="IPR006577">
    <property type="entry name" value="UAS"/>
</dbReference>
<dbReference type="EMBL" id="CDMY01000491">
    <property type="protein sequence ID" value="CEM17567.1"/>
    <property type="molecule type" value="Genomic_DNA"/>
</dbReference>
<feature type="domain" description="UAS" evidence="2">
    <location>
        <begin position="190"/>
        <end position="311"/>
    </location>
</feature>
<dbReference type="InterPro" id="IPR009060">
    <property type="entry name" value="UBA-like_sf"/>
</dbReference>
<evidence type="ECO:0000256" key="1">
    <source>
        <dbReference type="SAM" id="MobiDB-lite"/>
    </source>
</evidence>
<gene>
    <name evidence="3" type="ORF">Vbra_3088</name>
</gene>
<dbReference type="PANTHER" id="PTHR23322:SF6">
    <property type="entry name" value="UBX DOMAIN-CONTAINING PROTEIN 7"/>
    <property type="match status" value="1"/>
</dbReference>
<dbReference type="VEuPathDB" id="CryptoDB:Vbra_3088"/>
<proteinExistence type="predicted"/>
<dbReference type="PANTHER" id="PTHR23322">
    <property type="entry name" value="FAS-ASSOCIATED PROTEIN"/>
    <property type="match status" value="1"/>
</dbReference>
<dbReference type="SUPFAM" id="SSF54236">
    <property type="entry name" value="Ubiquitin-like"/>
    <property type="match status" value="1"/>
</dbReference>
<keyword evidence="4" id="KW-1185">Reference proteome</keyword>
<dbReference type="GO" id="GO:0043130">
    <property type="term" value="F:ubiquitin binding"/>
    <property type="evidence" value="ECO:0007669"/>
    <property type="project" value="TreeGrafter"/>
</dbReference>
<feature type="compositionally biased region" description="Acidic residues" evidence="1">
    <location>
        <begin position="380"/>
        <end position="394"/>
    </location>
</feature>
<dbReference type="OrthoDB" id="270602at2759"/>
<dbReference type="Pfam" id="PF13899">
    <property type="entry name" value="Thioredoxin_7"/>
    <property type="match status" value="1"/>
</dbReference>
<dbReference type="Gene3D" id="3.40.30.10">
    <property type="entry name" value="Glutaredoxin"/>
    <property type="match status" value="1"/>
</dbReference>
<dbReference type="Pfam" id="PF14555">
    <property type="entry name" value="UBA_4"/>
    <property type="match status" value="1"/>
</dbReference>
<dbReference type="GO" id="GO:0005634">
    <property type="term" value="C:nucleus"/>
    <property type="evidence" value="ECO:0007669"/>
    <property type="project" value="TreeGrafter"/>
</dbReference>
<dbReference type="SUPFAM" id="SSF46934">
    <property type="entry name" value="UBA-like"/>
    <property type="match status" value="1"/>
</dbReference>
<dbReference type="SMART" id="SM00594">
    <property type="entry name" value="UAS"/>
    <property type="match status" value="1"/>
</dbReference>
<evidence type="ECO:0000259" key="2">
    <source>
        <dbReference type="SMART" id="SM00594"/>
    </source>
</evidence>
<dbReference type="STRING" id="1169540.A0A0G4FT84"/>
<dbReference type="PhylomeDB" id="A0A0G4FT84"/>
<dbReference type="CDD" id="cd02958">
    <property type="entry name" value="UAS"/>
    <property type="match status" value="1"/>
</dbReference>
<dbReference type="InParanoid" id="A0A0G4FT84"/>
<evidence type="ECO:0000313" key="3">
    <source>
        <dbReference type="EMBL" id="CEM17567.1"/>
    </source>
</evidence>